<evidence type="ECO:0000256" key="3">
    <source>
        <dbReference type="ARBA" id="ARBA00022801"/>
    </source>
</evidence>
<gene>
    <name evidence="5" type="ORF">IQ22_02227</name>
</gene>
<dbReference type="AlphaFoldDB" id="A0A562QC87"/>
<dbReference type="InterPro" id="IPR018228">
    <property type="entry name" value="DNase_TatD-rel_CS"/>
</dbReference>
<dbReference type="PIRSF" id="PIRSF005902">
    <property type="entry name" value="DNase_TatD"/>
    <property type="match status" value="1"/>
</dbReference>
<name>A0A562QC87_9PSED</name>
<dbReference type="PROSITE" id="PS01091">
    <property type="entry name" value="TATD_3"/>
    <property type="match status" value="1"/>
</dbReference>
<feature type="binding site" evidence="4">
    <location>
        <position position="96"/>
    </location>
    <ligand>
        <name>a divalent metal cation</name>
        <dbReference type="ChEBI" id="CHEBI:60240"/>
        <label>1</label>
    </ligand>
</feature>
<keyword evidence="3" id="KW-0378">Hydrolase</keyword>
<dbReference type="SUPFAM" id="SSF51556">
    <property type="entry name" value="Metallo-dependent hydrolases"/>
    <property type="match status" value="1"/>
</dbReference>
<dbReference type="GO" id="GO:0016788">
    <property type="term" value="F:hydrolase activity, acting on ester bonds"/>
    <property type="evidence" value="ECO:0007669"/>
    <property type="project" value="InterPro"/>
</dbReference>
<proteinExistence type="inferred from homology"/>
<dbReference type="RefSeq" id="WP_145141629.1">
    <property type="nucleotide sequence ID" value="NZ_VLKY01000006.1"/>
</dbReference>
<keyword evidence="6" id="KW-1185">Reference proteome</keyword>
<dbReference type="InterPro" id="IPR032466">
    <property type="entry name" value="Metal_Hydrolase"/>
</dbReference>
<comment type="caution">
    <text evidence="5">The sequence shown here is derived from an EMBL/GenBank/DDBJ whole genome shotgun (WGS) entry which is preliminary data.</text>
</comment>
<dbReference type="InterPro" id="IPR001130">
    <property type="entry name" value="TatD-like"/>
</dbReference>
<dbReference type="InterPro" id="IPR015991">
    <property type="entry name" value="TatD/YcfH-like"/>
</dbReference>
<dbReference type="CDD" id="cd01310">
    <property type="entry name" value="TatD_DNAse"/>
    <property type="match status" value="1"/>
</dbReference>
<evidence type="ECO:0000313" key="6">
    <source>
        <dbReference type="Proteomes" id="UP000316905"/>
    </source>
</evidence>
<protein>
    <submittedName>
        <fullName evidence="5">TatD DNase family protein</fullName>
    </submittedName>
</protein>
<dbReference type="OrthoDB" id="9810005at2"/>
<sequence length="261" mass="29304">MLIDTHNHLDYPDFDHDRETLLNTCGQLGVKRQVVIGVEQSQWARLWATVLAHEELYAALALHPCYLHTHAAEHIDDLKQWLERHASHPKLCALGECGLDYYIDTPDKARQQIVFEEHLKLATAFELPVLLHVRRAHADVIAILKRYKLSRAGIVHAFSGSYEEAREYLKLGFKLGLGGAPTWPQANRMRRVLPRLPLDGIVLETDAPDMAPAMYPGIRNSPTHLPDICAALAEVIGITPDTLAQASTRNACDLFGWNLSE</sequence>
<dbReference type="PANTHER" id="PTHR46124">
    <property type="entry name" value="D-AMINOACYL-TRNA DEACYLASE"/>
    <property type="match status" value="1"/>
</dbReference>
<dbReference type="Gene3D" id="3.20.20.140">
    <property type="entry name" value="Metal-dependent hydrolases"/>
    <property type="match status" value="1"/>
</dbReference>
<evidence type="ECO:0000256" key="2">
    <source>
        <dbReference type="ARBA" id="ARBA00022723"/>
    </source>
</evidence>
<organism evidence="5 6">
    <name type="scientific">Pseudomonas duriflava</name>
    <dbReference type="NCBI Taxonomy" id="459528"/>
    <lineage>
        <taxon>Bacteria</taxon>
        <taxon>Pseudomonadati</taxon>
        <taxon>Pseudomonadota</taxon>
        <taxon>Gammaproteobacteria</taxon>
        <taxon>Pseudomonadales</taxon>
        <taxon>Pseudomonadaceae</taxon>
        <taxon>Pseudomonas</taxon>
    </lineage>
</organism>
<feature type="binding site" evidence="4">
    <location>
        <position position="132"/>
    </location>
    <ligand>
        <name>a divalent metal cation</name>
        <dbReference type="ChEBI" id="CHEBI:60240"/>
        <label>2</label>
    </ligand>
</feature>
<dbReference type="NCBIfam" id="TIGR00010">
    <property type="entry name" value="YchF/TatD family DNA exonuclease"/>
    <property type="match status" value="1"/>
</dbReference>
<comment type="similarity">
    <text evidence="1">Belongs to the metallo-dependent hydrolases superfamily. TatD-type hydrolase family.</text>
</comment>
<dbReference type="EMBL" id="VLKY01000006">
    <property type="protein sequence ID" value="TWI54361.1"/>
    <property type="molecule type" value="Genomic_DNA"/>
</dbReference>
<dbReference type="GO" id="GO:0046872">
    <property type="term" value="F:metal ion binding"/>
    <property type="evidence" value="ECO:0007669"/>
    <property type="project" value="UniProtKB-KW"/>
</dbReference>
<accession>A0A562QC87</accession>
<keyword evidence="2 4" id="KW-0479">Metal-binding</keyword>
<dbReference type="PANTHER" id="PTHR46124:SF3">
    <property type="entry name" value="HYDROLASE"/>
    <property type="match status" value="1"/>
</dbReference>
<dbReference type="GO" id="GO:0004536">
    <property type="term" value="F:DNA nuclease activity"/>
    <property type="evidence" value="ECO:0007669"/>
    <property type="project" value="InterPro"/>
</dbReference>
<dbReference type="PROSITE" id="PS01137">
    <property type="entry name" value="TATD_1"/>
    <property type="match status" value="1"/>
</dbReference>
<dbReference type="FunFam" id="3.20.20.140:FF:000005">
    <property type="entry name" value="TatD family hydrolase"/>
    <property type="match status" value="1"/>
</dbReference>
<dbReference type="GO" id="GO:0005829">
    <property type="term" value="C:cytosol"/>
    <property type="evidence" value="ECO:0007669"/>
    <property type="project" value="TreeGrafter"/>
</dbReference>
<reference evidence="5 6" key="1">
    <citation type="journal article" date="2015" name="Stand. Genomic Sci.">
        <title>Genomic Encyclopedia of Bacterial and Archaeal Type Strains, Phase III: the genomes of soil and plant-associated and newly described type strains.</title>
        <authorList>
            <person name="Whitman W.B."/>
            <person name="Woyke T."/>
            <person name="Klenk H.P."/>
            <person name="Zhou Y."/>
            <person name="Lilburn T.G."/>
            <person name="Beck B.J."/>
            <person name="De Vos P."/>
            <person name="Vandamme P."/>
            <person name="Eisen J.A."/>
            <person name="Garrity G."/>
            <person name="Hugenholtz P."/>
            <person name="Kyrpides N.C."/>
        </authorList>
    </citation>
    <scope>NUCLEOTIDE SEQUENCE [LARGE SCALE GENOMIC DNA]</scope>
    <source>
        <strain evidence="5 6">CGMCC 1.6858</strain>
    </source>
</reference>
<evidence type="ECO:0000256" key="1">
    <source>
        <dbReference type="ARBA" id="ARBA00009275"/>
    </source>
</evidence>
<dbReference type="Pfam" id="PF01026">
    <property type="entry name" value="TatD_DNase"/>
    <property type="match status" value="1"/>
</dbReference>
<evidence type="ECO:0000313" key="5">
    <source>
        <dbReference type="EMBL" id="TWI54361.1"/>
    </source>
</evidence>
<evidence type="ECO:0000256" key="4">
    <source>
        <dbReference type="PIRSR" id="PIRSR005902-1"/>
    </source>
</evidence>
<feature type="binding site" evidence="4">
    <location>
        <position position="156"/>
    </location>
    <ligand>
        <name>a divalent metal cation</name>
        <dbReference type="ChEBI" id="CHEBI:60240"/>
        <label>2</label>
    </ligand>
</feature>
<feature type="binding site" evidence="4">
    <location>
        <position position="6"/>
    </location>
    <ligand>
        <name>a divalent metal cation</name>
        <dbReference type="ChEBI" id="CHEBI:60240"/>
        <label>1</label>
    </ligand>
</feature>
<feature type="binding site" evidence="4">
    <location>
        <position position="206"/>
    </location>
    <ligand>
        <name>a divalent metal cation</name>
        <dbReference type="ChEBI" id="CHEBI:60240"/>
        <label>1</label>
    </ligand>
</feature>
<dbReference type="Proteomes" id="UP000316905">
    <property type="component" value="Unassembled WGS sequence"/>
</dbReference>
<feature type="binding site" evidence="4">
    <location>
        <position position="8"/>
    </location>
    <ligand>
        <name>a divalent metal cation</name>
        <dbReference type="ChEBI" id="CHEBI:60240"/>
        <label>1</label>
    </ligand>
</feature>